<dbReference type="InterPro" id="IPR015422">
    <property type="entry name" value="PyrdxlP-dep_Trfase_small"/>
</dbReference>
<protein>
    <submittedName>
        <fullName evidence="4">dTDP-4-amino-4,6-dideoxygalactose transaminase</fullName>
    </submittedName>
</protein>
<dbReference type="PANTHER" id="PTHR30244">
    <property type="entry name" value="TRANSAMINASE"/>
    <property type="match status" value="1"/>
</dbReference>
<dbReference type="InterPro" id="IPR015424">
    <property type="entry name" value="PyrdxlP-dep_Trfase"/>
</dbReference>
<evidence type="ECO:0000256" key="1">
    <source>
        <dbReference type="ARBA" id="ARBA00022898"/>
    </source>
</evidence>
<organism evidence="4 5">
    <name type="scientific">Nonlabens dokdonensis</name>
    <dbReference type="NCBI Taxonomy" id="328515"/>
    <lineage>
        <taxon>Bacteria</taxon>
        <taxon>Pseudomonadati</taxon>
        <taxon>Bacteroidota</taxon>
        <taxon>Flavobacteriia</taxon>
        <taxon>Flavobacteriales</taxon>
        <taxon>Flavobacteriaceae</taxon>
        <taxon>Nonlabens</taxon>
    </lineage>
</organism>
<dbReference type="SUPFAM" id="SSF53383">
    <property type="entry name" value="PLP-dependent transferases"/>
    <property type="match status" value="1"/>
</dbReference>
<evidence type="ECO:0000256" key="2">
    <source>
        <dbReference type="ARBA" id="ARBA00037999"/>
    </source>
</evidence>
<dbReference type="PIRSF" id="PIRSF000390">
    <property type="entry name" value="PLP_StrS"/>
    <property type="match status" value="1"/>
</dbReference>
<comment type="caution">
    <text evidence="4">The sequence shown here is derived from an EMBL/GenBank/DDBJ whole genome shotgun (WGS) entry which is preliminary data.</text>
</comment>
<accession>A0ABX5PY87</accession>
<dbReference type="EMBL" id="QKZR01000003">
    <property type="protein sequence ID" value="PZX39964.1"/>
    <property type="molecule type" value="Genomic_DNA"/>
</dbReference>
<sequence>MNQPYIPYLDLKPLNDRFKEQDLNVFEQIHASGRFIGGDWVGDFENKFGVYCGASNCIGTGNGLDALTIILKSEIALGNLPKNARILVPAHTYIATFLSIIHAGLQPIPVDVEELILTASVLEKTTISYDAIVVVDIYGKLVEDEVYAFAKANNINIYCDTAQSHGATNNSGIKSGNIARASAFSFYPTKNLGAIGDAGAITTNDLELANMCRKIANYGRDSRFVNDVLGVNSRLDPLQAGFLINRLPFLDSDNNRRNEIAKYYYDSLKNEKVRLLDNDFLSNNAMHVFPVCVQNRRVFIDYLDHIGIGTSIHYEVPPHHQKALEQFNKLSFPITEEFHRTEVSLPCHPLLTDDQLERIVSAVNAY</sequence>
<comment type="similarity">
    <text evidence="2 3">Belongs to the DegT/DnrJ/EryC1 family.</text>
</comment>
<evidence type="ECO:0000313" key="4">
    <source>
        <dbReference type="EMBL" id="PZX39964.1"/>
    </source>
</evidence>
<proteinExistence type="inferred from homology"/>
<dbReference type="PANTHER" id="PTHR30244:SF36">
    <property type="entry name" value="3-OXO-GLUCOSE-6-PHOSPHATE:GLUTAMATE AMINOTRANSFERASE"/>
    <property type="match status" value="1"/>
</dbReference>
<evidence type="ECO:0000313" key="5">
    <source>
        <dbReference type="Proteomes" id="UP000248584"/>
    </source>
</evidence>
<dbReference type="Gene3D" id="3.40.640.10">
    <property type="entry name" value="Type I PLP-dependent aspartate aminotransferase-like (Major domain)"/>
    <property type="match status" value="1"/>
</dbReference>
<keyword evidence="5" id="KW-1185">Reference proteome</keyword>
<dbReference type="Gene3D" id="3.90.1150.10">
    <property type="entry name" value="Aspartate Aminotransferase, domain 1"/>
    <property type="match status" value="1"/>
</dbReference>
<keyword evidence="1 3" id="KW-0663">Pyridoxal phosphate</keyword>
<reference evidence="4 5" key="1">
    <citation type="submission" date="2018-06" db="EMBL/GenBank/DDBJ databases">
        <title>Genomic Encyclopedia of Archaeal and Bacterial Type Strains, Phase II (KMG-II): from individual species to whole genera.</title>
        <authorList>
            <person name="Goeker M."/>
        </authorList>
    </citation>
    <scope>NUCLEOTIDE SEQUENCE [LARGE SCALE GENOMIC DNA]</scope>
    <source>
        <strain evidence="4 5">DSM 17205</strain>
    </source>
</reference>
<dbReference type="Proteomes" id="UP000248584">
    <property type="component" value="Unassembled WGS sequence"/>
</dbReference>
<evidence type="ECO:0000256" key="3">
    <source>
        <dbReference type="RuleBase" id="RU004508"/>
    </source>
</evidence>
<name>A0ABX5PY87_9FLAO</name>
<dbReference type="RefSeq" id="WP_015362972.1">
    <property type="nucleotide sequence ID" value="NZ_QKZR01000003.1"/>
</dbReference>
<gene>
    <name evidence="4" type="ORF">LX97_02324</name>
</gene>
<dbReference type="InterPro" id="IPR000653">
    <property type="entry name" value="DegT/StrS_aminotransferase"/>
</dbReference>
<dbReference type="Pfam" id="PF01041">
    <property type="entry name" value="DegT_DnrJ_EryC1"/>
    <property type="match status" value="1"/>
</dbReference>
<dbReference type="InterPro" id="IPR015421">
    <property type="entry name" value="PyrdxlP-dep_Trfase_major"/>
</dbReference>